<dbReference type="PROSITE" id="PS50885">
    <property type="entry name" value="HAMP"/>
    <property type="match status" value="1"/>
</dbReference>
<dbReference type="Pfam" id="PF00672">
    <property type="entry name" value="HAMP"/>
    <property type="match status" value="1"/>
</dbReference>
<dbReference type="Pfam" id="PF17202">
    <property type="entry name" value="sCache_3_3"/>
    <property type="match status" value="1"/>
</dbReference>
<evidence type="ECO:0000256" key="3">
    <source>
        <dbReference type="ARBA" id="ARBA00022692"/>
    </source>
</evidence>
<dbReference type="InterPro" id="IPR003660">
    <property type="entry name" value="HAMP_dom"/>
</dbReference>
<dbReference type="Gene3D" id="6.10.340.10">
    <property type="match status" value="1"/>
</dbReference>
<dbReference type="SMART" id="SM00283">
    <property type="entry name" value="MA"/>
    <property type="match status" value="1"/>
</dbReference>
<evidence type="ECO:0000259" key="11">
    <source>
        <dbReference type="PROSITE" id="PS50885"/>
    </source>
</evidence>
<evidence type="ECO:0000256" key="5">
    <source>
        <dbReference type="ARBA" id="ARBA00023136"/>
    </source>
</evidence>
<feature type="transmembrane region" description="Helical" evidence="9">
    <location>
        <begin position="331"/>
        <end position="351"/>
    </location>
</feature>
<evidence type="ECO:0000313" key="13">
    <source>
        <dbReference type="Proteomes" id="UP000185093"/>
    </source>
</evidence>
<organism evidence="12 13">
    <name type="scientific">Acetomicrobium flavidum</name>
    <dbReference type="NCBI Taxonomy" id="49896"/>
    <lineage>
        <taxon>Bacteria</taxon>
        <taxon>Thermotogati</taxon>
        <taxon>Synergistota</taxon>
        <taxon>Synergistia</taxon>
        <taxon>Synergistales</taxon>
        <taxon>Acetomicrobiaceae</taxon>
        <taxon>Acetomicrobium</taxon>
    </lineage>
</organism>
<dbReference type="SMART" id="SM00304">
    <property type="entry name" value="HAMP"/>
    <property type="match status" value="1"/>
</dbReference>
<evidence type="ECO:0000313" key="12">
    <source>
        <dbReference type="EMBL" id="SIN67674.1"/>
    </source>
</evidence>
<dbReference type="PANTHER" id="PTHR32089:SF112">
    <property type="entry name" value="LYSOZYME-LIKE PROTEIN-RELATED"/>
    <property type="match status" value="1"/>
</dbReference>
<keyword evidence="5 9" id="KW-0472">Membrane</keyword>
<comment type="caution">
    <text evidence="12">The sequence shown here is derived from an EMBL/GenBank/DDBJ whole genome shotgun (WGS) entry which is preliminary data.</text>
</comment>
<keyword evidence="13" id="KW-1185">Reference proteome</keyword>
<comment type="subcellular location">
    <subcellularLocation>
        <location evidence="1">Cell membrane</location>
        <topology evidence="1">Multi-pass membrane protein</topology>
    </subcellularLocation>
</comment>
<feature type="domain" description="HAMP" evidence="11">
    <location>
        <begin position="351"/>
        <end position="405"/>
    </location>
</feature>
<feature type="domain" description="Methyl-accepting transducer" evidence="10">
    <location>
        <begin position="424"/>
        <end position="660"/>
    </location>
</feature>
<dbReference type="PANTHER" id="PTHR32089">
    <property type="entry name" value="METHYL-ACCEPTING CHEMOTAXIS PROTEIN MCPB"/>
    <property type="match status" value="1"/>
</dbReference>
<dbReference type="Proteomes" id="UP000185093">
    <property type="component" value="Unassembled WGS sequence"/>
</dbReference>
<dbReference type="EMBL" id="FSQZ01000001">
    <property type="protein sequence ID" value="SIN67674.1"/>
    <property type="molecule type" value="Genomic_DNA"/>
</dbReference>
<evidence type="ECO:0000256" key="4">
    <source>
        <dbReference type="ARBA" id="ARBA00022989"/>
    </source>
</evidence>
<dbReference type="InterPro" id="IPR004089">
    <property type="entry name" value="MCPsignal_dom"/>
</dbReference>
<sequence>MSNSSTGGGVSLRYKILLASGVITLAVVVAVFCGSYFAAKGRLVRSMSEQMDSFSKSLRDTIDLELTLFQDRCLSNLSVAMSQLPGDRIMESVNKVKIGERELPTLFIMGIGSGLKQITGSNDIVDQLAEQLNGQFLIYQIYKDESGEKACLVSTTFKDSKELVLGAEMDPNSPIYQTAIRAEGIYRGFQSIDGVQYYVSYRQIKDAGGTPLLLLGTAVSVEPVMDYVKKVAFTQGSFAFAIDDEGKIIVHPSIESGTPASQALPGFWESYSKVSQSLSKEAGHLNFKYALPSGESYLVSLFEVGGLGWKVALNVPGSYVLAPVAAMRNAMIMYGLPVLVAGLLLMVFLLGKLLAPFRTMLGVANSIAGGDLSVAVKGDMDSKDEVTAIMGAFERIRQSFKDLVERCNELYSRLEERDKDLRQIESKIEVSSNNSLEASREIVSVIASVSSAVEETNAGVEEVASGAQNTAKITTELSERSSAVNESVRAGSEAVFETVAKINGLGESGERIKEAISSLDSAIRGITQFVDTITSIADQTNLLALNAAIEAARAGEAGRGFAVVAEEVRKLAEASAEAAKKVQDVIGDIEQRAKDANREVNETVGLIEEAVASSQETSAQIQSITEQVKGISEGIQSIAAVAEEQAASAEEIASAMEDILNKVTRGQMQAEEVERSSKELMEQITMLSRIREEQTELMEDLKKALAFYKLNETSQKAGLVPLQ</sequence>
<keyword evidence="3 9" id="KW-0812">Transmembrane</keyword>
<dbReference type="SUPFAM" id="SSF58104">
    <property type="entry name" value="Methyl-accepting chemotaxis protein (MCP) signaling domain"/>
    <property type="match status" value="1"/>
</dbReference>
<reference evidence="12 13" key="1">
    <citation type="submission" date="2016-11" db="EMBL/GenBank/DDBJ databases">
        <authorList>
            <person name="Varghese N."/>
            <person name="Submissions S."/>
        </authorList>
    </citation>
    <scope>NUCLEOTIDE SEQUENCE [LARGE SCALE GENOMIC DNA]</scope>
    <source>
        <strain evidence="12 13">DSM 20664</strain>
    </source>
</reference>
<evidence type="ECO:0000256" key="1">
    <source>
        <dbReference type="ARBA" id="ARBA00004651"/>
    </source>
</evidence>
<dbReference type="PROSITE" id="PS50111">
    <property type="entry name" value="CHEMOTAXIS_TRANSDUC_2"/>
    <property type="match status" value="1"/>
</dbReference>
<protein>
    <submittedName>
        <fullName evidence="12">Methyl-accepting chemotaxis protein</fullName>
    </submittedName>
</protein>
<dbReference type="Gene3D" id="3.30.450.20">
    <property type="entry name" value="PAS domain"/>
    <property type="match status" value="1"/>
</dbReference>
<keyword evidence="2" id="KW-1003">Cell membrane</keyword>
<dbReference type="Gene3D" id="1.10.287.950">
    <property type="entry name" value="Methyl-accepting chemotaxis protein"/>
    <property type="match status" value="1"/>
</dbReference>
<evidence type="ECO:0000256" key="8">
    <source>
        <dbReference type="PROSITE-ProRule" id="PRU00284"/>
    </source>
</evidence>
<evidence type="ECO:0000256" key="2">
    <source>
        <dbReference type="ARBA" id="ARBA00022475"/>
    </source>
</evidence>
<keyword evidence="4 9" id="KW-1133">Transmembrane helix</keyword>
<feature type="transmembrane region" description="Helical" evidence="9">
    <location>
        <begin position="16"/>
        <end position="39"/>
    </location>
</feature>
<accession>A0ABY1JD89</accession>
<comment type="similarity">
    <text evidence="7">Belongs to the methyl-accepting chemotaxis (MCP) protein family.</text>
</comment>
<evidence type="ECO:0000256" key="9">
    <source>
        <dbReference type="SAM" id="Phobius"/>
    </source>
</evidence>
<dbReference type="RefSeq" id="WP_014805944.1">
    <property type="nucleotide sequence ID" value="NZ_DAONLC010000017.1"/>
</dbReference>
<evidence type="ECO:0000256" key="7">
    <source>
        <dbReference type="ARBA" id="ARBA00029447"/>
    </source>
</evidence>
<dbReference type="Pfam" id="PF00015">
    <property type="entry name" value="MCPsignal"/>
    <property type="match status" value="1"/>
</dbReference>
<name>A0ABY1JD89_9BACT</name>
<evidence type="ECO:0000256" key="6">
    <source>
        <dbReference type="ARBA" id="ARBA00023224"/>
    </source>
</evidence>
<evidence type="ECO:0000259" key="10">
    <source>
        <dbReference type="PROSITE" id="PS50111"/>
    </source>
</evidence>
<keyword evidence="6 8" id="KW-0807">Transducer</keyword>
<dbReference type="InterPro" id="IPR033463">
    <property type="entry name" value="sCache_3"/>
</dbReference>
<gene>
    <name evidence="12" type="ORF">SAMN05444368_1086</name>
</gene>
<proteinExistence type="inferred from homology"/>